<gene>
    <name evidence="2" type="ORF">QG37_02573</name>
</gene>
<sequence length="106" mass="12319">MLPPGQTAEQQHPWQLASHSLNKQTIAVRYRNPHVIPFQQCLQNNVPVTRPNSRSSNEVRQEEMRKTRERGRERERESKMRTPIVSDARSGNFKDPSMKSNEINAP</sequence>
<dbReference type="EMBL" id="LGST01000018">
    <property type="protein sequence ID" value="KNE00540.1"/>
    <property type="molecule type" value="Genomic_DNA"/>
</dbReference>
<reference evidence="3" key="1">
    <citation type="journal article" date="2015" name="BMC Genomics">
        <title>Draft genome of a commonly misdiagnosed multidrug resistant pathogen Candida auris.</title>
        <authorList>
            <person name="Chatterjee S."/>
            <person name="Alampalli S.V."/>
            <person name="Nageshan R.K."/>
            <person name="Chettiar S.T."/>
            <person name="Joshi S."/>
            <person name="Tatu U.S."/>
        </authorList>
    </citation>
    <scope>NUCLEOTIDE SEQUENCE [LARGE SCALE GENOMIC DNA]</scope>
    <source>
        <strain evidence="3">6684</strain>
    </source>
</reference>
<feature type="region of interest" description="Disordered" evidence="1">
    <location>
        <begin position="46"/>
        <end position="106"/>
    </location>
</feature>
<proteinExistence type="predicted"/>
<feature type="compositionally biased region" description="Basic and acidic residues" evidence="1">
    <location>
        <begin position="57"/>
        <end position="80"/>
    </location>
</feature>
<evidence type="ECO:0000256" key="1">
    <source>
        <dbReference type="SAM" id="MobiDB-lite"/>
    </source>
</evidence>
<dbReference type="VEuPathDB" id="FungiDB:QG37_02573"/>
<evidence type="ECO:0000313" key="3">
    <source>
        <dbReference type="Proteomes" id="UP000037122"/>
    </source>
</evidence>
<accession>A0A0L0P2T4</accession>
<feature type="compositionally biased region" description="Polar residues" evidence="1">
    <location>
        <begin position="46"/>
        <end position="56"/>
    </location>
</feature>
<protein>
    <submittedName>
        <fullName evidence="2">Uncharacterized protein</fullName>
    </submittedName>
</protein>
<dbReference type="AlphaFoldDB" id="A0A0L0P2T4"/>
<name>A0A0L0P2T4_CANAR</name>
<dbReference type="Proteomes" id="UP000037122">
    <property type="component" value="Unassembled WGS sequence"/>
</dbReference>
<organism evidence="2 3">
    <name type="scientific">Candidozyma auris</name>
    <name type="common">Yeast</name>
    <name type="synonym">Candida auris</name>
    <dbReference type="NCBI Taxonomy" id="498019"/>
    <lineage>
        <taxon>Eukaryota</taxon>
        <taxon>Fungi</taxon>
        <taxon>Dikarya</taxon>
        <taxon>Ascomycota</taxon>
        <taxon>Saccharomycotina</taxon>
        <taxon>Pichiomycetes</taxon>
        <taxon>Metschnikowiaceae</taxon>
        <taxon>Candidozyma</taxon>
    </lineage>
</organism>
<evidence type="ECO:0000313" key="2">
    <source>
        <dbReference type="EMBL" id="KNE00540.1"/>
    </source>
</evidence>
<comment type="caution">
    <text evidence="2">The sequence shown here is derived from an EMBL/GenBank/DDBJ whole genome shotgun (WGS) entry which is preliminary data.</text>
</comment>